<dbReference type="RefSeq" id="WP_253716169.1">
    <property type="nucleotide sequence ID" value="NZ_CP051522.1"/>
</dbReference>
<evidence type="ECO:0008006" key="4">
    <source>
        <dbReference type="Google" id="ProtNLM"/>
    </source>
</evidence>
<evidence type="ECO:0000313" key="2">
    <source>
        <dbReference type="EMBL" id="UTD00174.1"/>
    </source>
</evidence>
<reference evidence="2" key="1">
    <citation type="submission" date="2020-04" db="EMBL/GenBank/DDBJ databases">
        <title>Comparative genomics of oral phylogroup-2 Treponema strains.</title>
        <authorList>
            <person name="Zeng H."/>
            <person name="Chan Y.K."/>
            <person name="Watt R.M."/>
        </authorList>
    </citation>
    <scope>NUCLEOTIDE SEQUENCE</scope>
    <source>
        <strain evidence="2">OMZ 905</strain>
    </source>
</reference>
<evidence type="ECO:0000313" key="3">
    <source>
        <dbReference type="Proteomes" id="UP001056981"/>
    </source>
</evidence>
<organism evidence="2 3">
    <name type="scientific">Treponema denticola</name>
    <dbReference type="NCBI Taxonomy" id="158"/>
    <lineage>
        <taxon>Bacteria</taxon>
        <taxon>Pseudomonadati</taxon>
        <taxon>Spirochaetota</taxon>
        <taxon>Spirochaetia</taxon>
        <taxon>Spirochaetales</taxon>
        <taxon>Treponemataceae</taxon>
        <taxon>Treponema</taxon>
    </lineage>
</organism>
<proteinExistence type="predicted"/>
<sequence>MKKLCLFIATALLLSCNTVPAKNNNAKEFNKFASFNATGEIELETSVFPAGKYAVSLSDKSDSNGEIKIFISFPLNEDEEYYYPLEMESVVTEDISNKPVLLPVKTDGDILEIAVKYRDRIYTAAFQYVPETLPEPYKTIGEVKSPYVKKEFALIMSVQEFLDKNADMILRNWKDWKYDSIFITFPDKTKMALAYEKKLPHLFRPIEGLRLFGKQVFVNESDAVPPVKKTGKGEILGNIHGYADSEGVFIHIAELFVPEGIFFSKQNNDPDKVSFSEENEDIRFFVYIHEAFHREQWHRRFKAANEGKSYINIGEPIDTSTMSTDTAVYTSLEGLYLKSAYNEQDNDKAFMLFKKACAARYLKHSSLPETAVQHDKYKTLIEGTAVYSEYRAASLKKDKASQKHLKRRLNSIDDIRSDSTGHFGTTYYMYGMYWSLLLDRFSPEWIQNIFQEIKTIDDKLYDILPSASLECKEISEDIKNSKEYTDVVMEYKPKFDRRDEVVGSFGKLGGIHYIVDFSKIKITGFNIDPHELVLYGHSQYYPKGLNEFVMNSFKLKSNALSFCYSRQAAVKRSILEWYDPRYNTAYKINGTKNGNIYEKLSIEADGIKFTINKAEVRESDNEVIIYVLE</sequence>
<dbReference type="Proteomes" id="UP001056981">
    <property type="component" value="Chromosome"/>
</dbReference>
<feature type="signal peptide" evidence="1">
    <location>
        <begin position="1"/>
        <end position="21"/>
    </location>
</feature>
<name>A0A9Q9BCD4_TREDN</name>
<evidence type="ECO:0000256" key="1">
    <source>
        <dbReference type="SAM" id="SignalP"/>
    </source>
</evidence>
<dbReference type="EMBL" id="CP051635">
    <property type="protein sequence ID" value="UTD00174.1"/>
    <property type="molecule type" value="Genomic_DNA"/>
</dbReference>
<protein>
    <recommendedName>
        <fullName evidence="4">Lipoprotein</fullName>
    </recommendedName>
</protein>
<accession>A0A9Q9BCD4</accession>
<dbReference type="PROSITE" id="PS51257">
    <property type="entry name" value="PROKAR_LIPOPROTEIN"/>
    <property type="match status" value="1"/>
</dbReference>
<feature type="chain" id="PRO_5040381203" description="Lipoprotein" evidence="1">
    <location>
        <begin position="22"/>
        <end position="629"/>
    </location>
</feature>
<dbReference type="AlphaFoldDB" id="A0A9Q9BCD4"/>
<keyword evidence="1" id="KW-0732">Signal</keyword>
<gene>
    <name evidence="2" type="ORF">E4N86_05450</name>
</gene>